<dbReference type="Proteomes" id="UP000827976">
    <property type="component" value="Chromosome 17"/>
</dbReference>
<proteinExistence type="predicted"/>
<comment type="caution">
    <text evidence="1">The sequence shown here is derived from an EMBL/GenBank/DDBJ whole genome shotgun (WGS) entry which is preliminary data.</text>
</comment>
<sequence length="268" mass="29626">MPGPQRQLVNQNRMRRKWGKSPDPKLRARPESERQLRKLSVVFSDPDATDSSSDEDEPESETRKKAKRVLREIPILPSLAIGPLSYKPRKTLTASRAKNGKLLPSSSIGSSKQKGVRYRPWGKWAAEIRDPLRGVRVWLGTYDTEHEAALAYQAASRRIDDEKRAAAAAAAAAAAVAATVSGSSYHHPNPNPNLFSVPSPASVLDVSADADSRMLTEFFVKEEDPLMTLPGFGLQPESPFWEHITSVSDLTGLDFADLDEWMDFSSDI</sequence>
<accession>A0ACB7UDW0</accession>
<evidence type="ECO:0000313" key="1">
    <source>
        <dbReference type="EMBL" id="KAH7658519.1"/>
    </source>
</evidence>
<gene>
    <name evidence="1" type="ORF">IHE45_17G093400</name>
</gene>
<organism evidence="1 2">
    <name type="scientific">Dioscorea alata</name>
    <name type="common">Purple yam</name>
    <dbReference type="NCBI Taxonomy" id="55571"/>
    <lineage>
        <taxon>Eukaryota</taxon>
        <taxon>Viridiplantae</taxon>
        <taxon>Streptophyta</taxon>
        <taxon>Embryophyta</taxon>
        <taxon>Tracheophyta</taxon>
        <taxon>Spermatophyta</taxon>
        <taxon>Magnoliopsida</taxon>
        <taxon>Liliopsida</taxon>
        <taxon>Dioscoreales</taxon>
        <taxon>Dioscoreaceae</taxon>
        <taxon>Dioscorea</taxon>
    </lineage>
</organism>
<dbReference type="EMBL" id="CM037027">
    <property type="protein sequence ID" value="KAH7658519.1"/>
    <property type="molecule type" value="Genomic_DNA"/>
</dbReference>
<evidence type="ECO:0000313" key="2">
    <source>
        <dbReference type="Proteomes" id="UP000827976"/>
    </source>
</evidence>
<protein>
    <submittedName>
        <fullName evidence="1">AP2/ERF domain-containing protein</fullName>
    </submittedName>
</protein>
<keyword evidence="2" id="KW-1185">Reference proteome</keyword>
<name>A0ACB7UDW0_DIOAL</name>
<reference evidence="2" key="1">
    <citation type="journal article" date="2022" name="Nat. Commun.">
        <title>Chromosome evolution and the genetic basis of agronomically important traits in greater yam.</title>
        <authorList>
            <person name="Bredeson J.V."/>
            <person name="Lyons J.B."/>
            <person name="Oniyinde I.O."/>
            <person name="Okereke N.R."/>
            <person name="Kolade O."/>
            <person name="Nnabue I."/>
            <person name="Nwadili C.O."/>
            <person name="Hribova E."/>
            <person name="Parker M."/>
            <person name="Nwogha J."/>
            <person name="Shu S."/>
            <person name="Carlson J."/>
            <person name="Kariba R."/>
            <person name="Muthemba S."/>
            <person name="Knop K."/>
            <person name="Barton G.J."/>
            <person name="Sherwood A.V."/>
            <person name="Lopez-Montes A."/>
            <person name="Asiedu R."/>
            <person name="Jamnadass R."/>
            <person name="Muchugi A."/>
            <person name="Goodstein D."/>
            <person name="Egesi C.N."/>
            <person name="Featherston J."/>
            <person name="Asfaw A."/>
            <person name="Simpson G.G."/>
            <person name="Dolezel J."/>
            <person name="Hendre P.S."/>
            <person name="Van Deynze A."/>
            <person name="Kumar P.L."/>
            <person name="Obidiegwu J.E."/>
            <person name="Bhattacharjee R."/>
            <person name="Rokhsar D.S."/>
        </authorList>
    </citation>
    <scope>NUCLEOTIDE SEQUENCE [LARGE SCALE GENOMIC DNA]</scope>
    <source>
        <strain evidence="2">cv. TDa95/00328</strain>
    </source>
</reference>